<feature type="compositionally biased region" description="Basic and acidic residues" evidence="3">
    <location>
        <begin position="68"/>
        <end position="83"/>
    </location>
</feature>
<dbReference type="GO" id="GO:0000398">
    <property type="term" value="P:mRNA splicing, via spliceosome"/>
    <property type="evidence" value="ECO:0007669"/>
    <property type="project" value="InterPro"/>
</dbReference>
<dbReference type="Pfam" id="PF12656">
    <property type="entry name" value="G-patch_2"/>
    <property type="match status" value="1"/>
</dbReference>
<dbReference type="GO" id="GO:0005681">
    <property type="term" value="C:spliceosomal complex"/>
    <property type="evidence" value="ECO:0007669"/>
    <property type="project" value="TreeGrafter"/>
</dbReference>
<dbReference type="AlphaFoldDB" id="A0A7S1F3U8"/>
<feature type="region of interest" description="Disordered" evidence="3">
    <location>
        <begin position="61"/>
        <end position="89"/>
    </location>
</feature>
<sequence>MQGKTTLAFSFKKHAEPKRVVEALSQKSNDNREVILGVEGGHISLEAPQAEPEALCIPCKIPLRPSRSRPDPPSKENADRGKNQEGGAGLVVRNLSKLSREDADAAHELLKDALRSDTDDPRPDIEPIVPILARSGSKRSREGQAPEATRDMFNNVPVASFGEALLRGMGYDPAADHAKPVYREKMRDTYLGLGAKPLLPHEKLAASQRASSAKAKGTSSVAPVDKKLSVAAQPEQKRLRTELWASRGLIVRVIAPGEFYGAEAVVLEACEASQTCRIKARVKGVSRTQEVSIEDLETRVSRECDSVRVVRGARRGSVLSLLRRDVERRIAVVRGTQGAASEEMPLDDVCQFMA</sequence>
<evidence type="ECO:0000259" key="4">
    <source>
        <dbReference type="Pfam" id="PF12656"/>
    </source>
</evidence>
<feature type="domain" description="Spp2/MOS2 G-patch" evidence="4">
    <location>
        <begin position="148"/>
        <end position="197"/>
    </location>
</feature>
<protein>
    <recommendedName>
        <fullName evidence="4">Spp2/MOS2 G-patch domain-containing protein</fullName>
    </recommendedName>
</protein>
<dbReference type="EMBL" id="HBFQ01022205">
    <property type="protein sequence ID" value="CAD8841260.1"/>
    <property type="molecule type" value="Transcribed_RNA"/>
</dbReference>
<organism evidence="5">
    <name type="scientific">Noctiluca scintillans</name>
    <name type="common">Sea sparkle</name>
    <name type="synonym">Red tide dinoflagellate</name>
    <dbReference type="NCBI Taxonomy" id="2966"/>
    <lineage>
        <taxon>Eukaryota</taxon>
        <taxon>Sar</taxon>
        <taxon>Alveolata</taxon>
        <taxon>Dinophyceae</taxon>
        <taxon>Noctilucales</taxon>
        <taxon>Noctilucaceae</taxon>
        <taxon>Noctiluca</taxon>
    </lineage>
</organism>
<dbReference type="PANTHER" id="PTHR15818">
    <property type="entry name" value="G PATCH AND KOW-CONTAINING"/>
    <property type="match status" value="1"/>
</dbReference>
<reference evidence="5" key="1">
    <citation type="submission" date="2021-01" db="EMBL/GenBank/DDBJ databases">
        <authorList>
            <person name="Corre E."/>
            <person name="Pelletier E."/>
            <person name="Niang G."/>
            <person name="Scheremetjew M."/>
            <person name="Finn R."/>
            <person name="Kale V."/>
            <person name="Holt S."/>
            <person name="Cochrane G."/>
            <person name="Meng A."/>
            <person name="Brown T."/>
            <person name="Cohen L."/>
        </authorList>
    </citation>
    <scope>NUCLEOTIDE SEQUENCE</scope>
</reference>
<dbReference type="PANTHER" id="PTHR15818:SF2">
    <property type="entry name" value="G-PATCH DOMAIN AND KOW MOTIFS-CONTAINING PROTEIN"/>
    <property type="match status" value="1"/>
</dbReference>
<evidence type="ECO:0000256" key="2">
    <source>
        <dbReference type="ARBA" id="ARBA00023242"/>
    </source>
</evidence>
<gene>
    <name evidence="5" type="ORF">NSCI0253_LOCUS15608</name>
</gene>
<dbReference type="InterPro" id="IPR045166">
    <property type="entry name" value="Spp2-like"/>
</dbReference>
<evidence type="ECO:0000313" key="5">
    <source>
        <dbReference type="EMBL" id="CAD8841260.1"/>
    </source>
</evidence>
<keyword evidence="2" id="KW-0539">Nucleus</keyword>
<evidence type="ECO:0000256" key="1">
    <source>
        <dbReference type="ARBA" id="ARBA00004123"/>
    </source>
</evidence>
<comment type="subcellular location">
    <subcellularLocation>
        <location evidence="1">Nucleus</location>
    </subcellularLocation>
</comment>
<accession>A0A7S1F3U8</accession>
<evidence type="ECO:0000256" key="3">
    <source>
        <dbReference type="SAM" id="MobiDB-lite"/>
    </source>
</evidence>
<name>A0A7S1F3U8_NOCSC</name>
<proteinExistence type="predicted"/>
<dbReference type="InterPro" id="IPR026822">
    <property type="entry name" value="Spp2/MOS2_G-patch"/>
</dbReference>